<evidence type="ECO:0008006" key="5">
    <source>
        <dbReference type="Google" id="ProtNLM"/>
    </source>
</evidence>
<dbReference type="PIRSF" id="PIRSF005715">
    <property type="entry name" value="VPS45_Sec1"/>
    <property type="match status" value="1"/>
</dbReference>
<protein>
    <recommendedName>
        <fullName evidence="5">Vacuolar protein sorting-associated protein 33A</fullName>
    </recommendedName>
</protein>
<dbReference type="InterPro" id="IPR027482">
    <property type="entry name" value="Sec1-like_dom2"/>
</dbReference>
<dbReference type="InterPro" id="IPR001619">
    <property type="entry name" value="Sec1-like"/>
</dbReference>
<dbReference type="EMBL" id="JAODUO010000012">
    <property type="protein sequence ID" value="KAK2193496.1"/>
    <property type="molecule type" value="Genomic_DNA"/>
</dbReference>
<dbReference type="Proteomes" id="UP001209878">
    <property type="component" value="Unassembled WGS sequence"/>
</dbReference>
<comment type="similarity">
    <text evidence="1">Belongs to the STXBP/unc-18/SEC1 family.</text>
</comment>
<evidence type="ECO:0000256" key="1">
    <source>
        <dbReference type="ARBA" id="ARBA00009884"/>
    </source>
</evidence>
<dbReference type="InterPro" id="IPR043154">
    <property type="entry name" value="Sec-1-like_dom1"/>
</dbReference>
<dbReference type="Gene3D" id="1.25.40.850">
    <property type="match status" value="1"/>
</dbReference>
<dbReference type="Pfam" id="PF00995">
    <property type="entry name" value="Sec1"/>
    <property type="match status" value="1"/>
</dbReference>
<dbReference type="AlphaFoldDB" id="A0AAD9UL84"/>
<evidence type="ECO:0000256" key="2">
    <source>
        <dbReference type="SAM" id="MobiDB-lite"/>
    </source>
</evidence>
<dbReference type="InterPro" id="IPR036045">
    <property type="entry name" value="Sec1-like_sf"/>
</dbReference>
<dbReference type="SUPFAM" id="SSF56815">
    <property type="entry name" value="Sec1/munc18-like (SM) proteins"/>
    <property type="match status" value="1"/>
</dbReference>
<evidence type="ECO:0000313" key="3">
    <source>
        <dbReference type="EMBL" id="KAK2193496.1"/>
    </source>
</evidence>
<name>A0AAD9UL84_RIDPI</name>
<dbReference type="Gene3D" id="3.40.50.2060">
    <property type="match status" value="1"/>
</dbReference>
<dbReference type="PANTHER" id="PTHR11679">
    <property type="entry name" value="VESICLE PROTEIN SORTING-ASSOCIATED"/>
    <property type="match status" value="1"/>
</dbReference>
<dbReference type="Gene3D" id="3.40.50.1910">
    <property type="match status" value="3"/>
</dbReference>
<feature type="region of interest" description="Disordered" evidence="2">
    <location>
        <begin position="266"/>
        <end position="286"/>
    </location>
</feature>
<accession>A0AAD9UL84</accession>
<comment type="caution">
    <text evidence="3">The sequence shown here is derived from an EMBL/GenBank/DDBJ whole genome shotgun (WGS) entry which is preliminary data.</text>
</comment>
<dbReference type="InterPro" id="IPR043155">
    <property type="entry name" value="VPS33_dom3b"/>
</dbReference>
<dbReference type="GO" id="GO:0016192">
    <property type="term" value="P:vesicle-mediated transport"/>
    <property type="evidence" value="ECO:0007669"/>
    <property type="project" value="InterPro"/>
</dbReference>
<sequence>MASHLSSGRINLAVLRESYRRELLECLDRCTGSKALVWDDALTGPFSLIAEYSLLKEHGADKMYPLRPGQLPRNNVANIIFICRPKLSLMDSVAQNVHREEETAGCMKEFHIFFVPRKSMLCEHKLKELGVHGCFTNIDEYCLNLIPFDYDLLSMEMESSFKECYLQNDETSLFYTVQALMTLQTLYGVIPNIYGKGELAKHVVDMMLRMRRETVSTEQQITPQIDNLLILDRMVDPLTPLLSQLTYEGLIDELFGIQNTMVKLPPENLTTGDSSGGGPQEGSSEMKKLTLNSGEQLYAELRDKNFSAVGAMLSRKAKLISAQFDERHAAKTVGEIKQFVSKLPHMQAARTSLSTHVSITEMVKERSSTDEFLDALHTQQDFFKGLDTDKANPYIEDCIARQEPIVKVLRLICIQCMCNNGFRQKLLDYYKREVIQTYGFEHMITIQNLEAVRLLKTQEGSRSYPNIRKTLRLFVEEVKEQNPSDIAYVYSGYAPLSVRLAQFLHRPGWRSITEVLSLLPGPTIEEVQQIPIGLRKRKSSITSIQSGTVEPKVTLVLFLGGVTYAEISALRFLSQLEDAPAEYLVATTKLINGTNWIESIMETLSPKPMNPF</sequence>
<reference evidence="3" key="1">
    <citation type="journal article" date="2023" name="Mol. Biol. Evol.">
        <title>Third-Generation Sequencing Reveals the Adaptive Role of the Epigenome in Three Deep-Sea Polychaetes.</title>
        <authorList>
            <person name="Perez M."/>
            <person name="Aroh O."/>
            <person name="Sun Y."/>
            <person name="Lan Y."/>
            <person name="Juniper S.K."/>
            <person name="Young C.R."/>
            <person name="Angers B."/>
            <person name="Qian P.Y."/>
        </authorList>
    </citation>
    <scope>NUCLEOTIDE SEQUENCE</scope>
    <source>
        <strain evidence="3">R07B-5</strain>
    </source>
</reference>
<dbReference type="FunFam" id="3.40.50.1910:FF:000005">
    <property type="entry name" value="vacuolar protein sorting-associated protein 33A isoform X1"/>
    <property type="match status" value="1"/>
</dbReference>
<gene>
    <name evidence="3" type="ORF">NP493_12g08025</name>
</gene>
<proteinExistence type="inferred from homology"/>
<evidence type="ECO:0000313" key="4">
    <source>
        <dbReference type="Proteomes" id="UP001209878"/>
    </source>
</evidence>
<organism evidence="3 4">
    <name type="scientific">Ridgeia piscesae</name>
    <name type="common">Tubeworm</name>
    <dbReference type="NCBI Taxonomy" id="27915"/>
    <lineage>
        <taxon>Eukaryota</taxon>
        <taxon>Metazoa</taxon>
        <taxon>Spiralia</taxon>
        <taxon>Lophotrochozoa</taxon>
        <taxon>Annelida</taxon>
        <taxon>Polychaeta</taxon>
        <taxon>Sedentaria</taxon>
        <taxon>Canalipalpata</taxon>
        <taxon>Sabellida</taxon>
        <taxon>Siboglinidae</taxon>
        <taxon>Ridgeia</taxon>
    </lineage>
</organism>
<keyword evidence="4" id="KW-1185">Reference proteome</keyword>